<evidence type="ECO:0000313" key="1">
    <source>
        <dbReference type="EMBL" id="JAA65803.1"/>
    </source>
</evidence>
<sequence>MATVRGVWTIPSPQFGWSGPSHVCSCWRLCALLPRPHKCCHEMGCSRRDCGLERGQTDNAYSSAVLIVQSNLVNLNLRVIQTNMQVPSYASLWEETPGISNFVLFKQFLVPLEYELTRFDCSRLAPR</sequence>
<proteinExistence type="evidence at transcript level"/>
<dbReference type="EMBL" id="GADI01008005">
    <property type="protein sequence ID" value="JAA65803.1"/>
    <property type="molecule type" value="mRNA"/>
</dbReference>
<name>A0A0K8R4J5_IXORI</name>
<dbReference type="AlphaFoldDB" id="A0A0K8R4J5"/>
<reference evidence="1" key="1">
    <citation type="submission" date="2012-12" db="EMBL/GenBank/DDBJ databases">
        <title>Identification and characterization of a phenylalanine ammonia-lyase gene family in Isatis indigotica Fort.</title>
        <authorList>
            <person name="Liu Q."/>
            <person name="Chen J."/>
            <person name="Zhou X."/>
            <person name="Di P."/>
            <person name="Xiao Y."/>
            <person name="Xuan H."/>
            <person name="Zhang L."/>
            <person name="Chen W."/>
        </authorList>
    </citation>
    <scope>NUCLEOTIDE SEQUENCE</scope>
    <source>
        <tissue evidence="1">Salivary gland</tissue>
    </source>
</reference>
<organism evidence="1">
    <name type="scientific">Ixodes ricinus</name>
    <name type="common">Common tick</name>
    <name type="synonym">Acarus ricinus</name>
    <dbReference type="NCBI Taxonomy" id="34613"/>
    <lineage>
        <taxon>Eukaryota</taxon>
        <taxon>Metazoa</taxon>
        <taxon>Ecdysozoa</taxon>
        <taxon>Arthropoda</taxon>
        <taxon>Chelicerata</taxon>
        <taxon>Arachnida</taxon>
        <taxon>Acari</taxon>
        <taxon>Parasitiformes</taxon>
        <taxon>Ixodida</taxon>
        <taxon>Ixodoidea</taxon>
        <taxon>Ixodidae</taxon>
        <taxon>Ixodinae</taxon>
        <taxon>Ixodes</taxon>
    </lineage>
</organism>
<protein>
    <submittedName>
        <fullName evidence="1">Putative tetraspanin</fullName>
    </submittedName>
</protein>
<accession>A0A0K8R4J5</accession>